<dbReference type="RefSeq" id="WP_322876522.1">
    <property type="nucleotide sequence ID" value="NZ_JAVMIP010000001.1"/>
</dbReference>
<name>A0AAE4JXV4_9CYAN</name>
<dbReference type="Proteomes" id="UP001268256">
    <property type="component" value="Unassembled WGS sequence"/>
</dbReference>
<reference evidence="3" key="1">
    <citation type="submission" date="2023-07" db="EMBL/GenBank/DDBJ databases">
        <authorList>
            <person name="Luz R."/>
            <person name="Cordeiro R."/>
            <person name="Fonseca A."/>
            <person name="Goncalves V."/>
        </authorList>
    </citation>
    <scope>NUCLEOTIDE SEQUENCE [LARGE SCALE GENOMIC DNA]</scope>
    <source>
        <strain evidence="3">BACA0444</strain>
    </source>
</reference>
<protein>
    <submittedName>
        <fullName evidence="2">Uncharacterized protein</fullName>
    </submittedName>
</protein>
<sequence>MVNSGHNAVTKAAERLLLQYGFDLAGDRSQKLFDQWLRVYPPRWIRLAIIEALYQGRYKAISVEQLLAFWLRRGEAQTHFNSEFEAMICRNLPRDLTTPDLDMAEPITMLAWGKLNQNSPDITPSPERKPQNIDQFQPQAPNDLTTHFAEKLTAIAQAWKASQNPLASATLAPNSALTSLANSQEFGLGQGTPESSNILPT</sequence>
<proteinExistence type="predicted"/>
<evidence type="ECO:0000313" key="3">
    <source>
        <dbReference type="Proteomes" id="UP001268256"/>
    </source>
</evidence>
<evidence type="ECO:0000313" key="2">
    <source>
        <dbReference type="EMBL" id="MDS3859182.1"/>
    </source>
</evidence>
<dbReference type="AlphaFoldDB" id="A0AAE4JXV4"/>
<evidence type="ECO:0000256" key="1">
    <source>
        <dbReference type="SAM" id="MobiDB-lite"/>
    </source>
</evidence>
<comment type="caution">
    <text evidence="2">The sequence shown here is derived from an EMBL/GenBank/DDBJ whole genome shotgun (WGS) entry which is preliminary data.</text>
</comment>
<keyword evidence="3" id="KW-1185">Reference proteome</keyword>
<gene>
    <name evidence="2" type="ORF">RIF25_00035</name>
</gene>
<dbReference type="EMBL" id="JAVMIP010000001">
    <property type="protein sequence ID" value="MDS3859182.1"/>
    <property type="molecule type" value="Genomic_DNA"/>
</dbReference>
<accession>A0AAE4JXV4</accession>
<organism evidence="2 3">
    <name type="scientific">Pseudocalidococcus azoricus BACA0444</name>
    <dbReference type="NCBI Taxonomy" id="2918990"/>
    <lineage>
        <taxon>Bacteria</taxon>
        <taxon>Bacillati</taxon>
        <taxon>Cyanobacteriota</taxon>
        <taxon>Cyanophyceae</taxon>
        <taxon>Acaryochloridales</taxon>
        <taxon>Thermosynechococcaceae</taxon>
        <taxon>Pseudocalidococcus</taxon>
        <taxon>Pseudocalidococcus azoricus</taxon>
    </lineage>
</organism>
<feature type="region of interest" description="Disordered" evidence="1">
    <location>
        <begin position="116"/>
        <end position="140"/>
    </location>
</feature>